<evidence type="ECO:0000313" key="1">
    <source>
        <dbReference type="EMBL" id="PVX30746.1"/>
    </source>
</evidence>
<comment type="caution">
    <text evidence="1">The sequence shown here is derived from an EMBL/GenBank/DDBJ whole genome shotgun (WGS) entry which is preliminary data.</text>
</comment>
<accession>A0A2U0SHA9</accession>
<gene>
    <name evidence="1" type="ORF">DD559_16555</name>
</gene>
<sequence>MAEMSIALNRFGLGARPGDDPDGDPRDWLNRQLARYVAAPPAMSGQPASTALVAQFAAYREDLAKLRKATPPPMQASPALPPRPAAAMPPMIEQPPIVQVGEDPAERLRKQFGQQSRDLYNGAVTARALAAIQSPAPFGERLVHFWANHFAVSGDKMEVTNLAGAFEFEAIRPHVMGSFRDMLFAVERHPAMLLFLDQAVSVGPNSPLAVRVGNRPNVRRNLGLNENLAREILELHTLGVRTGYTQTDVTEFARAMTGWTVAGFGRGPVAKFTGATGRPGDFVFADAMHEPGTRTILGKQWTLPGEAQAAAVLEYLATHPATARHLATKLARHFAGDDPPPKLIARLEANFVKTGGDLPSLYRTLIASPECWAPGTVKFKSPWEWSISAMRAVGTQQLQPNAVPGLLYQLGQPVWKPGSPAGWDDVAGAWAGPDAVLRRVEAVERIAQRTRDQIDPRARAAELFPDTLSPATAQAIARAESNSQGVALMLVAPEFLRR</sequence>
<proteinExistence type="predicted"/>
<reference evidence="1 2" key="1">
    <citation type="submission" date="2018-05" db="EMBL/GenBank/DDBJ databases">
        <title>Description of Sphingomonas pokkalii sp nov, isolated from the rhizosphere of saline tolerant pokkali rice and its draft genome analysis.</title>
        <authorList>
            <person name="Menon R."/>
            <person name="Kumari S."/>
            <person name="Rameshkumar N."/>
        </authorList>
    </citation>
    <scope>NUCLEOTIDE SEQUENCE [LARGE SCALE GENOMIC DNA]</scope>
    <source>
        <strain evidence="1 2">L3B27</strain>
    </source>
</reference>
<name>A0A2U0SHA9_9SPHN</name>
<keyword evidence="2" id="KW-1185">Reference proteome</keyword>
<dbReference type="Proteomes" id="UP000245890">
    <property type="component" value="Unassembled WGS sequence"/>
</dbReference>
<dbReference type="EMBL" id="QENQ01000001">
    <property type="protein sequence ID" value="PVX30746.1"/>
    <property type="molecule type" value="Genomic_DNA"/>
</dbReference>
<dbReference type="Pfam" id="PF08811">
    <property type="entry name" value="DUF1800"/>
    <property type="match status" value="1"/>
</dbReference>
<dbReference type="RefSeq" id="WP_116470153.1">
    <property type="nucleotide sequence ID" value="NZ_QENQ01000001.1"/>
</dbReference>
<dbReference type="OrthoDB" id="9772295at2"/>
<evidence type="ECO:0000313" key="2">
    <source>
        <dbReference type="Proteomes" id="UP000245890"/>
    </source>
</evidence>
<dbReference type="InterPro" id="IPR014917">
    <property type="entry name" value="DUF1800"/>
</dbReference>
<organism evidence="1 2">
    <name type="scientific">Sphingomonas pokkalii</name>
    <dbReference type="NCBI Taxonomy" id="2175090"/>
    <lineage>
        <taxon>Bacteria</taxon>
        <taxon>Pseudomonadati</taxon>
        <taxon>Pseudomonadota</taxon>
        <taxon>Alphaproteobacteria</taxon>
        <taxon>Sphingomonadales</taxon>
        <taxon>Sphingomonadaceae</taxon>
        <taxon>Sphingomonas</taxon>
    </lineage>
</organism>
<protein>
    <submittedName>
        <fullName evidence="1">DUF1800 domain-containing protein</fullName>
    </submittedName>
</protein>
<dbReference type="AlphaFoldDB" id="A0A2U0SHA9"/>